<keyword evidence="3" id="KW-1185">Reference proteome</keyword>
<comment type="caution">
    <text evidence="2">The sequence shown here is derived from an EMBL/GenBank/DDBJ whole genome shotgun (WGS) entry which is preliminary data.</text>
</comment>
<evidence type="ECO:0000256" key="1">
    <source>
        <dbReference type="SAM" id="MobiDB-lite"/>
    </source>
</evidence>
<organism evidence="2 3">
    <name type="scientific">Linnemannia gamsii</name>
    <dbReference type="NCBI Taxonomy" id="64522"/>
    <lineage>
        <taxon>Eukaryota</taxon>
        <taxon>Fungi</taxon>
        <taxon>Fungi incertae sedis</taxon>
        <taxon>Mucoromycota</taxon>
        <taxon>Mortierellomycotina</taxon>
        <taxon>Mortierellomycetes</taxon>
        <taxon>Mortierellales</taxon>
        <taxon>Mortierellaceae</taxon>
        <taxon>Linnemannia</taxon>
    </lineage>
</organism>
<feature type="non-terminal residue" evidence="2">
    <location>
        <position position="1"/>
    </location>
</feature>
<sequence length="77" mass="7722">PTVTVTATTPASDSTSSATTVSPAATTTVAPAGAIAKRQAASILETGPLDQSPEQIEAWLKAMVNNLAVNEGLPAPY</sequence>
<dbReference type="Proteomes" id="UP000823405">
    <property type="component" value="Unassembled WGS sequence"/>
</dbReference>
<dbReference type="AlphaFoldDB" id="A0A9P6UES2"/>
<protein>
    <submittedName>
        <fullName evidence="2">Uncharacterized protein</fullName>
    </submittedName>
</protein>
<dbReference type="OrthoDB" id="10480587at2759"/>
<accession>A0A9P6UES2</accession>
<reference evidence="2" key="1">
    <citation type="journal article" date="2020" name="Fungal Divers.">
        <title>Resolving the Mortierellaceae phylogeny through synthesis of multi-gene phylogenetics and phylogenomics.</title>
        <authorList>
            <person name="Vandepol N."/>
            <person name="Liber J."/>
            <person name="Desiro A."/>
            <person name="Na H."/>
            <person name="Kennedy M."/>
            <person name="Barry K."/>
            <person name="Grigoriev I.V."/>
            <person name="Miller A.N."/>
            <person name="O'Donnell K."/>
            <person name="Stajich J.E."/>
            <person name="Bonito G."/>
        </authorList>
    </citation>
    <scope>NUCLEOTIDE SEQUENCE</scope>
    <source>
        <strain evidence="2">NVP60</strain>
    </source>
</reference>
<name>A0A9P6UES2_9FUNG</name>
<dbReference type="EMBL" id="JAAAIN010002773">
    <property type="protein sequence ID" value="KAG0290199.1"/>
    <property type="molecule type" value="Genomic_DNA"/>
</dbReference>
<gene>
    <name evidence="2" type="ORF">BGZ97_006241</name>
</gene>
<feature type="region of interest" description="Disordered" evidence="1">
    <location>
        <begin position="1"/>
        <end position="22"/>
    </location>
</feature>
<evidence type="ECO:0000313" key="3">
    <source>
        <dbReference type="Proteomes" id="UP000823405"/>
    </source>
</evidence>
<proteinExistence type="predicted"/>
<evidence type="ECO:0000313" key="2">
    <source>
        <dbReference type="EMBL" id="KAG0290199.1"/>
    </source>
</evidence>